<reference evidence="3" key="1">
    <citation type="journal article" date="2019" name="Int. J. Syst. Evol. Microbiol.">
        <title>The Global Catalogue of Microorganisms (GCM) 10K type strain sequencing project: providing services to taxonomists for standard genome sequencing and annotation.</title>
        <authorList>
            <consortium name="The Broad Institute Genomics Platform"/>
            <consortium name="The Broad Institute Genome Sequencing Center for Infectious Disease"/>
            <person name="Wu L."/>
            <person name="Ma J."/>
        </authorList>
    </citation>
    <scope>NUCLEOTIDE SEQUENCE [LARGE SCALE GENOMIC DNA]</scope>
    <source>
        <strain evidence="3">JCM 17695</strain>
    </source>
</reference>
<organism evidence="2 3">
    <name type="scientific">Actinokineospora soli</name>
    <dbReference type="NCBI Taxonomy" id="1048753"/>
    <lineage>
        <taxon>Bacteria</taxon>
        <taxon>Bacillati</taxon>
        <taxon>Actinomycetota</taxon>
        <taxon>Actinomycetes</taxon>
        <taxon>Pseudonocardiales</taxon>
        <taxon>Pseudonocardiaceae</taxon>
        <taxon>Actinokineospora</taxon>
    </lineage>
</organism>
<evidence type="ECO:0000313" key="2">
    <source>
        <dbReference type="EMBL" id="MFC7615665.1"/>
    </source>
</evidence>
<dbReference type="EMBL" id="JBHTEY010000004">
    <property type="protein sequence ID" value="MFC7615665.1"/>
    <property type="molecule type" value="Genomic_DNA"/>
</dbReference>
<name>A0ABW2TPE0_9PSEU</name>
<protein>
    <submittedName>
        <fullName evidence="2">Uncharacterized protein</fullName>
    </submittedName>
</protein>
<comment type="caution">
    <text evidence="2">The sequence shown here is derived from an EMBL/GenBank/DDBJ whole genome shotgun (WGS) entry which is preliminary data.</text>
</comment>
<dbReference type="Proteomes" id="UP001596512">
    <property type="component" value="Unassembled WGS sequence"/>
</dbReference>
<evidence type="ECO:0000313" key="3">
    <source>
        <dbReference type="Proteomes" id="UP001596512"/>
    </source>
</evidence>
<proteinExistence type="predicted"/>
<feature type="region of interest" description="Disordered" evidence="1">
    <location>
        <begin position="51"/>
        <end position="70"/>
    </location>
</feature>
<evidence type="ECO:0000256" key="1">
    <source>
        <dbReference type="SAM" id="MobiDB-lite"/>
    </source>
</evidence>
<accession>A0ABW2TPE0</accession>
<sequence length="92" mass="9678">MRGRVLDELAAAAALARSELAARSVRASSNPSTRWVGTSLSVAQAVRVGSSAVRTRRSRSSGGLGSRRRPCRVVVSRSAATGTVVWAKDEPE</sequence>
<keyword evidence="3" id="KW-1185">Reference proteome</keyword>
<gene>
    <name evidence="2" type="ORF">ACFQV2_21370</name>
</gene>